<dbReference type="EMBL" id="JAMZEB010000002">
    <property type="protein sequence ID" value="MCP2363772.1"/>
    <property type="molecule type" value="Genomic_DNA"/>
</dbReference>
<dbReference type="RefSeq" id="WP_253755640.1">
    <property type="nucleotide sequence ID" value="NZ_BAABKA010000006.1"/>
</dbReference>
<dbReference type="NCBIfam" id="TIGR04268">
    <property type="entry name" value="FxSxx-COOH"/>
    <property type="match status" value="1"/>
</dbReference>
<gene>
    <name evidence="1" type="ORF">HD597_010792</name>
</gene>
<name>A0A9X2K7L3_9ACTN</name>
<dbReference type="AlphaFoldDB" id="A0A9X2K7L3"/>
<proteinExistence type="predicted"/>
<sequence length="63" mass="6860">MRPQLSVRQGDLVDVSALSPVHLRELGDSALGTALRELLEPGREQEDVYAAFDNSTPPARAEN</sequence>
<comment type="caution">
    <text evidence="1">The sequence shown here is derived from an EMBL/GenBank/DDBJ whole genome shotgun (WGS) entry which is preliminary data.</text>
</comment>
<protein>
    <submittedName>
        <fullName evidence="1">FXSXX-COOH protein</fullName>
    </submittedName>
</protein>
<dbReference type="InterPro" id="IPR026334">
    <property type="entry name" value="FxSxx-COOH"/>
</dbReference>
<organism evidence="1 2">
    <name type="scientific">Nonomuraea thailandensis</name>
    <dbReference type="NCBI Taxonomy" id="1188745"/>
    <lineage>
        <taxon>Bacteria</taxon>
        <taxon>Bacillati</taxon>
        <taxon>Actinomycetota</taxon>
        <taxon>Actinomycetes</taxon>
        <taxon>Streptosporangiales</taxon>
        <taxon>Streptosporangiaceae</taxon>
        <taxon>Nonomuraea</taxon>
    </lineage>
</organism>
<keyword evidence="2" id="KW-1185">Reference proteome</keyword>
<evidence type="ECO:0000313" key="2">
    <source>
        <dbReference type="Proteomes" id="UP001139648"/>
    </source>
</evidence>
<dbReference type="Proteomes" id="UP001139648">
    <property type="component" value="Unassembled WGS sequence"/>
</dbReference>
<evidence type="ECO:0000313" key="1">
    <source>
        <dbReference type="EMBL" id="MCP2363772.1"/>
    </source>
</evidence>
<reference evidence="1" key="1">
    <citation type="submission" date="2022-06" db="EMBL/GenBank/DDBJ databases">
        <title>Sequencing the genomes of 1000 actinobacteria strains.</title>
        <authorList>
            <person name="Klenk H.-P."/>
        </authorList>
    </citation>
    <scope>NUCLEOTIDE SEQUENCE</scope>
    <source>
        <strain evidence="1">DSM 46694</strain>
    </source>
</reference>
<accession>A0A9X2K7L3</accession>